<dbReference type="RefSeq" id="WP_250927860.1">
    <property type="nucleotide sequence ID" value="NZ_JAMQBK010000017.1"/>
</dbReference>
<keyword evidence="1" id="KW-0812">Transmembrane</keyword>
<reference evidence="2 3" key="1">
    <citation type="journal article" date="2022" name="Syst. Appl. Microbiol.">
        <title>Rhodopirellula aestuarii sp. nov., a novel member of the genus Rhodopirellula isolated from brackish sediments collected in the Tagus River estuary, Portugal.</title>
        <authorList>
            <person name="Vitorino I.R."/>
            <person name="Klimek D."/>
            <person name="Calusinska M."/>
            <person name="Lobo-da-Cunha A."/>
            <person name="Vasconcelos V."/>
            <person name="Lage O.M."/>
        </authorList>
    </citation>
    <scope>NUCLEOTIDE SEQUENCE [LARGE SCALE GENOMIC DNA]</scope>
    <source>
        <strain evidence="2 3">ICT_H3.1</strain>
    </source>
</reference>
<keyword evidence="1" id="KW-0472">Membrane</keyword>
<proteinExistence type="predicted"/>
<protein>
    <recommendedName>
        <fullName evidence="4">Transmembrane protein</fullName>
    </recommendedName>
</protein>
<dbReference type="EMBL" id="JAMQBK010000017">
    <property type="protein sequence ID" value="MCM2370184.1"/>
    <property type="molecule type" value="Genomic_DNA"/>
</dbReference>
<comment type="caution">
    <text evidence="2">The sequence shown here is derived from an EMBL/GenBank/DDBJ whole genome shotgun (WGS) entry which is preliminary data.</text>
</comment>
<evidence type="ECO:0000313" key="2">
    <source>
        <dbReference type="EMBL" id="MCM2370184.1"/>
    </source>
</evidence>
<evidence type="ECO:0000313" key="3">
    <source>
        <dbReference type="Proteomes" id="UP001202961"/>
    </source>
</evidence>
<sequence>MFILVRRICLAVVLVAIVVLVGTSLPTWWGGHFGGYRLLAHMTASGMVVVGLPLYAVLRWTDWLSAPLPSRASTWTFWALVFTGFLTIASMFACMLPSTTTPWMVTLIDFHGWIGATMAVAAIAHLITCRRVAAA</sequence>
<feature type="transmembrane region" description="Helical" evidence="1">
    <location>
        <begin position="35"/>
        <end position="57"/>
    </location>
</feature>
<organism evidence="2 3">
    <name type="scientific">Aporhodopirellula aestuarii</name>
    <dbReference type="NCBI Taxonomy" id="2950107"/>
    <lineage>
        <taxon>Bacteria</taxon>
        <taxon>Pseudomonadati</taxon>
        <taxon>Planctomycetota</taxon>
        <taxon>Planctomycetia</taxon>
        <taxon>Pirellulales</taxon>
        <taxon>Pirellulaceae</taxon>
        <taxon>Aporhodopirellula</taxon>
    </lineage>
</organism>
<feature type="transmembrane region" description="Helical" evidence="1">
    <location>
        <begin position="7"/>
        <end position="29"/>
    </location>
</feature>
<evidence type="ECO:0000256" key="1">
    <source>
        <dbReference type="SAM" id="Phobius"/>
    </source>
</evidence>
<feature type="transmembrane region" description="Helical" evidence="1">
    <location>
        <begin position="110"/>
        <end position="129"/>
    </location>
</feature>
<evidence type="ECO:0008006" key="4">
    <source>
        <dbReference type="Google" id="ProtNLM"/>
    </source>
</evidence>
<dbReference type="Proteomes" id="UP001202961">
    <property type="component" value="Unassembled WGS sequence"/>
</dbReference>
<accession>A0ABT0TZZ5</accession>
<feature type="transmembrane region" description="Helical" evidence="1">
    <location>
        <begin position="77"/>
        <end position="98"/>
    </location>
</feature>
<keyword evidence="1" id="KW-1133">Transmembrane helix</keyword>
<gene>
    <name evidence="2" type="ORF">NB063_06045</name>
</gene>
<keyword evidence="3" id="KW-1185">Reference proteome</keyword>
<name>A0ABT0TZZ5_9BACT</name>